<dbReference type="AlphaFoldDB" id="A0A2W5TRQ0"/>
<dbReference type="EMBL" id="QFQP01000008">
    <property type="protein sequence ID" value="PZR14015.1"/>
    <property type="molecule type" value="Genomic_DNA"/>
</dbReference>
<name>A0A2W5TRQ0_9BACT</name>
<dbReference type="Proteomes" id="UP000249061">
    <property type="component" value="Unassembled WGS sequence"/>
</dbReference>
<evidence type="ECO:0000313" key="2">
    <source>
        <dbReference type="Proteomes" id="UP000249061"/>
    </source>
</evidence>
<comment type="caution">
    <text evidence="1">The sequence shown here is derived from an EMBL/GenBank/DDBJ whole genome shotgun (WGS) entry which is preliminary data.</text>
</comment>
<reference evidence="1 2" key="1">
    <citation type="submission" date="2017-08" db="EMBL/GenBank/DDBJ databases">
        <title>Infants hospitalized years apart are colonized by the same room-sourced microbial strains.</title>
        <authorList>
            <person name="Brooks B."/>
            <person name="Olm M.R."/>
            <person name="Firek B.A."/>
            <person name="Baker R."/>
            <person name="Thomas B.C."/>
            <person name="Morowitz M.J."/>
            <person name="Banfield J.F."/>
        </authorList>
    </citation>
    <scope>NUCLEOTIDE SEQUENCE [LARGE SCALE GENOMIC DNA]</scope>
    <source>
        <strain evidence="1">S2_003_000_R2_14</strain>
    </source>
</reference>
<sequence>MALFACEPAVDARQPTAVSREEALRPTDTNSNLLWRYASGDTVESVANDGGTFRVHFTRAGLNAVPDAAFASQVEDVYEEVGALYHGPLGYRLPLSDVNVAPNGGDERFDVYLLDFAGQADGAFRVDQCPPNLVDRCIGYVVQENDFAGYGYPSLVVATRILGSHEYFHAVQAAYDSDQNVVVSEGTAVWATERFDPSTSDFEHFVGGYLSDTGRSIDNAPIGPVPAFAYGSAIFFKFLTERHDDALIRKLWERLENGQGAPSEPMDQANPTWVIQLDALLKSDYQSSFAAEFREFAKWNLFTGSAADPTQSYANGAAYAAVTMNTVQLPYLEEIARYYYASTQYYFATAQGRSQVTAQLVNHPGTPVDDTEDLTLWLAVRRNGKNEQLTQVTGGQTVDISGAAVVVAVVNTRRGKVGTASTQRPGFCLGTPEEVATCATLIRGDLSDAGAEIDAGVETDAGVEPPPPPMGCGCGMGGEPLALLALALTLLFTRGARNA</sequence>
<organism evidence="1 2">
    <name type="scientific">Archangium gephyra</name>
    <dbReference type="NCBI Taxonomy" id="48"/>
    <lineage>
        <taxon>Bacteria</taxon>
        <taxon>Pseudomonadati</taxon>
        <taxon>Myxococcota</taxon>
        <taxon>Myxococcia</taxon>
        <taxon>Myxococcales</taxon>
        <taxon>Cystobacterineae</taxon>
        <taxon>Archangiaceae</taxon>
        <taxon>Archangium</taxon>
    </lineage>
</organism>
<gene>
    <name evidence="1" type="ORF">DI536_11910</name>
</gene>
<accession>A0A2W5TRQ0</accession>
<dbReference type="NCBIfam" id="NF045524">
    <property type="entry name" value="MXAN_6640_HExxH"/>
    <property type="match status" value="1"/>
</dbReference>
<evidence type="ECO:0000313" key="1">
    <source>
        <dbReference type="EMBL" id="PZR14015.1"/>
    </source>
</evidence>
<protein>
    <submittedName>
        <fullName evidence="1">Uncharacterized protein</fullName>
    </submittedName>
</protein>
<proteinExistence type="predicted"/>